<dbReference type="InterPro" id="IPR029055">
    <property type="entry name" value="Ntn_hydrolases_N"/>
</dbReference>
<sequence>MTFSIAARDERTGQLGVASASHAYGVGVADHARAGCGAVVTQAFVEVSYGPRGLDLLGMGIAPQEALTALLSADPDREIRQVALVGASGEIAHHTGARCVSSCGAVVAGTSIAIGNMLDGERVLHAVSDAFNGGEGDLADRLLAGLRAGEEAGGDVRGRMSAALRVVSAEPAANLWEGDLRVDFDADPLEALGTHLRMSRAYDVFFRSVFAPGLVTGTEPVTGEELETALAGLRATQEVLGGDMEPTVWQGVLLLRAGEERRGCELIVRAIDARPGFARFVDGLARAGLVPLTSEQILERSAR</sequence>
<keyword evidence="2" id="KW-1185">Reference proteome</keyword>
<reference evidence="1 2" key="1">
    <citation type="submission" date="2020-07" db="EMBL/GenBank/DDBJ databases">
        <title>Sequencing the genomes of 1000 actinobacteria strains.</title>
        <authorList>
            <person name="Klenk H.-P."/>
        </authorList>
    </citation>
    <scope>NUCLEOTIDE SEQUENCE [LARGE SCALE GENOMIC DNA]</scope>
    <source>
        <strain evidence="1 2">DSM 40398</strain>
    </source>
</reference>
<dbReference type="Gene3D" id="3.60.20.10">
    <property type="entry name" value="Glutamine Phosphoribosylpyrophosphate, subunit 1, domain 1"/>
    <property type="match status" value="1"/>
</dbReference>
<dbReference type="RefSeq" id="WP_179848233.1">
    <property type="nucleotide sequence ID" value="NZ_JACCBA010000001.1"/>
</dbReference>
<protein>
    <submittedName>
        <fullName evidence="1">Putative Ntn-hydrolase superfamily protein</fullName>
    </submittedName>
</protein>
<evidence type="ECO:0000313" key="2">
    <source>
        <dbReference type="Proteomes" id="UP000529783"/>
    </source>
</evidence>
<gene>
    <name evidence="1" type="ORF">BJY14_007936</name>
</gene>
<evidence type="ECO:0000313" key="1">
    <source>
        <dbReference type="EMBL" id="NYD51953.1"/>
    </source>
</evidence>
<dbReference type="AlphaFoldDB" id="A0A7Y9JKW8"/>
<dbReference type="SUPFAM" id="SSF56235">
    <property type="entry name" value="N-terminal nucleophile aminohydrolases (Ntn hydrolases)"/>
    <property type="match status" value="1"/>
</dbReference>
<dbReference type="PANTHER" id="PTHR39328:SF1">
    <property type="entry name" value="BLL2871 PROTEIN"/>
    <property type="match status" value="1"/>
</dbReference>
<comment type="caution">
    <text evidence="1">The sequence shown here is derived from an EMBL/GenBank/DDBJ whole genome shotgun (WGS) entry which is preliminary data.</text>
</comment>
<proteinExistence type="predicted"/>
<accession>A0A7Y9JKW8</accession>
<name>A0A7Y9JKW8_9ACTN</name>
<organism evidence="1 2">
    <name type="scientific">Actinomadura luteofluorescens</name>
    <dbReference type="NCBI Taxonomy" id="46163"/>
    <lineage>
        <taxon>Bacteria</taxon>
        <taxon>Bacillati</taxon>
        <taxon>Actinomycetota</taxon>
        <taxon>Actinomycetes</taxon>
        <taxon>Streptosporangiales</taxon>
        <taxon>Thermomonosporaceae</taxon>
        <taxon>Actinomadura</taxon>
    </lineage>
</organism>
<dbReference type="InterPro" id="IPR010430">
    <property type="entry name" value="DUF1028"/>
</dbReference>
<dbReference type="GO" id="GO:0016787">
    <property type="term" value="F:hydrolase activity"/>
    <property type="evidence" value="ECO:0007669"/>
    <property type="project" value="UniProtKB-KW"/>
</dbReference>
<dbReference type="EMBL" id="JACCBA010000001">
    <property type="protein sequence ID" value="NYD51953.1"/>
    <property type="molecule type" value="Genomic_DNA"/>
</dbReference>
<keyword evidence="1" id="KW-0378">Hydrolase</keyword>
<dbReference type="PANTHER" id="PTHR39328">
    <property type="entry name" value="BLL2871 PROTEIN"/>
    <property type="match status" value="1"/>
</dbReference>
<dbReference type="Pfam" id="PF06267">
    <property type="entry name" value="DUF1028"/>
    <property type="match status" value="1"/>
</dbReference>
<dbReference type="Proteomes" id="UP000529783">
    <property type="component" value="Unassembled WGS sequence"/>
</dbReference>